<dbReference type="EMBL" id="CM001881">
    <property type="protein sequence ID" value="EOY21932.1"/>
    <property type="molecule type" value="Genomic_DNA"/>
</dbReference>
<feature type="region of interest" description="Disordered" evidence="1">
    <location>
        <begin position="25"/>
        <end position="51"/>
    </location>
</feature>
<dbReference type="Proteomes" id="UP000026915">
    <property type="component" value="Chromosome 3"/>
</dbReference>
<keyword evidence="3" id="KW-1185">Reference proteome</keyword>
<dbReference type="InParanoid" id="A0A061FYH2"/>
<feature type="compositionally biased region" description="Basic and acidic residues" evidence="1">
    <location>
        <begin position="25"/>
        <end position="38"/>
    </location>
</feature>
<reference evidence="2 3" key="1">
    <citation type="journal article" date="2013" name="Genome Biol.">
        <title>The genome sequence of the most widely cultivated cacao type and its use to identify candidate genes regulating pod color.</title>
        <authorList>
            <person name="Motamayor J.C."/>
            <person name="Mockaitis K."/>
            <person name="Schmutz J."/>
            <person name="Haiminen N."/>
            <person name="Iii D.L."/>
            <person name="Cornejo O."/>
            <person name="Findley S.D."/>
            <person name="Zheng P."/>
            <person name="Utro F."/>
            <person name="Royaert S."/>
            <person name="Saski C."/>
            <person name="Jenkins J."/>
            <person name="Podicheti R."/>
            <person name="Zhao M."/>
            <person name="Scheffler B.E."/>
            <person name="Stack J.C."/>
            <person name="Feltus F.A."/>
            <person name="Mustiga G.M."/>
            <person name="Amores F."/>
            <person name="Phillips W."/>
            <person name="Marelli J.P."/>
            <person name="May G.D."/>
            <person name="Shapiro H."/>
            <person name="Ma J."/>
            <person name="Bustamante C.D."/>
            <person name="Schnell R.J."/>
            <person name="Main D."/>
            <person name="Gilbert D."/>
            <person name="Parida L."/>
            <person name="Kuhn D.N."/>
        </authorList>
    </citation>
    <scope>NUCLEOTIDE SEQUENCE [LARGE SCALE GENOMIC DNA]</scope>
    <source>
        <strain evidence="3">cv. Matina 1-6</strain>
    </source>
</reference>
<gene>
    <name evidence="2" type="ORF">TCM_014105</name>
</gene>
<proteinExistence type="predicted"/>
<dbReference type="AlphaFoldDB" id="A0A061FYH2"/>
<organism evidence="2 3">
    <name type="scientific">Theobroma cacao</name>
    <name type="common">Cacao</name>
    <name type="synonym">Cocoa</name>
    <dbReference type="NCBI Taxonomy" id="3641"/>
    <lineage>
        <taxon>Eukaryota</taxon>
        <taxon>Viridiplantae</taxon>
        <taxon>Streptophyta</taxon>
        <taxon>Embryophyta</taxon>
        <taxon>Tracheophyta</taxon>
        <taxon>Spermatophyta</taxon>
        <taxon>Magnoliopsida</taxon>
        <taxon>eudicotyledons</taxon>
        <taxon>Gunneridae</taxon>
        <taxon>Pentapetalae</taxon>
        <taxon>rosids</taxon>
        <taxon>malvids</taxon>
        <taxon>Malvales</taxon>
        <taxon>Malvaceae</taxon>
        <taxon>Byttnerioideae</taxon>
        <taxon>Theobroma</taxon>
    </lineage>
</organism>
<accession>A0A061FYH2</accession>
<dbReference type="Gramene" id="EOY21932">
    <property type="protein sequence ID" value="EOY21932"/>
    <property type="gene ID" value="TCM_014105"/>
</dbReference>
<protein>
    <submittedName>
        <fullName evidence="2">Uncharacterized protein</fullName>
    </submittedName>
</protein>
<name>A0A061FYH2_THECC</name>
<dbReference type="HOGENOM" id="CLU_172161_0_0_1"/>
<evidence type="ECO:0000313" key="3">
    <source>
        <dbReference type="Proteomes" id="UP000026915"/>
    </source>
</evidence>
<evidence type="ECO:0000313" key="2">
    <source>
        <dbReference type="EMBL" id="EOY21932.1"/>
    </source>
</evidence>
<evidence type="ECO:0000256" key="1">
    <source>
        <dbReference type="SAM" id="MobiDB-lite"/>
    </source>
</evidence>
<sequence>MKEVFTKGYCPRKVSVVRDFPPYRERGVTPLNLERDVGKQQGENDEDMENPRVIEDYSDYDLSMCSDQGNDDFSEA</sequence>